<keyword evidence="3" id="KW-1185">Reference proteome</keyword>
<name>A0A3N4LCJ9_9PEZI</name>
<protein>
    <submittedName>
        <fullName evidence="2">Uncharacterized protein</fullName>
    </submittedName>
</protein>
<reference evidence="2 3" key="1">
    <citation type="journal article" date="2018" name="Nat. Ecol. Evol.">
        <title>Pezizomycetes genomes reveal the molecular basis of ectomycorrhizal truffle lifestyle.</title>
        <authorList>
            <person name="Murat C."/>
            <person name="Payen T."/>
            <person name="Noel B."/>
            <person name="Kuo A."/>
            <person name="Morin E."/>
            <person name="Chen J."/>
            <person name="Kohler A."/>
            <person name="Krizsan K."/>
            <person name="Balestrini R."/>
            <person name="Da Silva C."/>
            <person name="Montanini B."/>
            <person name="Hainaut M."/>
            <person name="Levati E."/>
            <person name="Barry K.W."/>
            <person name="Belfiori B."/>
            <person name="Cichocki N."/>
            <person name="Clum A."/>
            <person name="Dockter R.B."/>
            <person name="Fauchery L."/>
            <person name="Guy J."/>
            <person name="Iotti M."/>
            <person name="Le Tacon F."/>
            <person name="Lindquist E.A."/>
            <person name="Lipzen A."/>
            <person name="Malagnac F."/>
            <person name="Mello A."/>
            <person name="Molinier V."/>
            <person name="Miyauchi S."/>
            <person name="Poulain J."/>
            <person name="Riccioni C."/>
            <person name="Rubini A."/>
            <person name="Sitrit Y."/>
            <person name="Splivallo R."/>
            <person name="Traeger S."/>
            <person name="Wang M."/>
            <person name="Zifcakova L."/>
            <person name="Wipf D."/>
            <person name="Zambonelli A."/>
            <person name="Paolocci F."/>
            <person name="Nowrousian M."/>
            <person name="Ottonello S."/>
            <person name="Baldrian P."/>
            <person name="Spatafora J.W."/>
            <person name="Henrissat B."/>
            <person name="Nagy L.G."/>
            <person name="Aury J.M."/>
            <person name="Wincker P."/>
            <person name="Grigoriev I.V."/>
            <person name="Bonfante P."/>
            <person name="Martin F.M."/>
        </authorList>
    </citation>
    <scope>NUCLEOTIDE SEQUENCE [LARGE SCALE GENOMIC DNA]</scope>
    <source>
        <strain evidence="2 3">ATCC MYA-4762</strain>
    </source>
</reference>
<evidence type="ECO:0000313" key="2">
    <source>
        <dbReference type="EMBL" id="RPB20603.1"/>
    </source>
</evidence>
<feature type="region of interest" description="Disordered" evidence="1">
    <location>
        <begin position="264"/>
        <end position="288"/>
    </location>
</feature>
<feature type="region of interest" description="Disordered" evidence="1">
    <location>
        <begin position="138"/>
        <end position="181"/>
    </location>
</feature>
<dbReference type="AlphaFoldDB" id="A0A3N4LCJ9"/>
<feature type="compositionally biased region" description="Polar residues" evidence="1">
    <location>
        <begin position="272"/>
        <end position="288"/>
    </location>
</feature>
<evidence type="ECO:0000313" key="3">
    <source>
        <dbReference type="Proteomes" id="UP000267821"/>
    </source>
</evidence>
<dbReference type="InParanoid" id="A0A3N4LCJ9"/>
<dbReference type="EMBL" id="ML121569">
    <property type="protein sequence ID" value="RPB20603.1"/>
    <property type="molecule type" value="Genomic_DNA"/>
</dbReference>
<sequence length="419" mass="46724">MFPIFSLRAAADILHSKPSPAINLDPTVNFDALIHNNSRDGETPLKEYTKGIEEGTSRKKQGCMVGLKGASTTAVRNQEDVPASVMQFESEEHGVQLAATQKMEFTESQDDILSSAIRQMSTTSVMLLARSDRPRGLLSRLLGSDKPPAQKGYTDVASDERPRGSRGSSPPGEGTGGTSVQNSPECGDLLHRMQLCTCTFCLKERELKWQLFLLRERQEAMISNNPSIQENCAQPHLYCSAVQRVENNLNNEFCRRQYYTSTPPTAPGLPNLQATSRAQSHSQKDPQSPSIHRFMAFITFQFMILLHYLYPRAKAYAEDVIATERRYRLRERLVNQTCVLLHWVWRVLIIGALRWILADPDTGRSGYGQNQPQEGARSRRDEGAVIVKRWIKKSVAEIIGGVCEGVEGGVKVWCGAAAE</sequence>
<dbReference type="OrthoDB" id="5355704at2759"/>
<organism evidence="2 3">
    <name type="scientific">Terfezia boudieri ATCC MYA-4762</name>
    <dbReference type="NCBI Taxonomy" id="1051890"/>
    <lineage>
        <taxon>Eukaryota</taxon>
        <taxon>Fungi</taxon>
        <taxon>Dikarya</taxon>
        <taxon>Ascomycota</taxon>
        <taxon>Pezizomycotina</taxon>
        <taxon>Pezizomycetes</taxon>
        <taxon>Pezizales</taxon>
        <taxon>Pezizaceae</taxon>
        <taxon>Terfezia</taxon>
    </lineage>
</organism>
<proteinExistence type="predicted"/>
<accession>A0A3N4LCJ9</accession>
<evidence type="ECO:0000256" key="1">
    <source>
        <dbReference type="SAM" id="MobiDB-lite"/>
    </source>
</evidence>
<gene>
    <name evidence="2" type="ORF">L211DRAFT_892993</name>
</gene>
<dbReference type="Proteomes" id="UP000267821">
    <property type="component" value="Unassembled WGS sequence"/>
</dbReference>